<comment type="caution">
    <text evidence="2">The sequence shown here is derived from an EMBL/GenBank/DDBJ whole genome shotgun (WGS) entry which is preliminary data.</text>
</comment>
<organism evidence="2 3">
    <name type="scientific">Prosthecobacter algae</name>
    <dbReference type="NCBI Taxonomy" id="1144682"/>
    <lineage>
        <taxon>Bacteria</taxon>
        <taxon>Pseudomonadati</taxon>
        <taxon>Verrucomicrobiota</taxon>
        <taxon>Verrucomicrobiia</taxon>
        <taxon>Verrucomicrobiales</taxon>
        <taxon>Verrucomicrobiaceae</taxon>
        <taxon>Prosthecobacter</taxon>
    </lineage>
</organism>
<evidence type="ECO:0000313" key="2">
    <source>
        <dbReference type="EMBL" id="GAA5144254.1"/>
    </source>
</evidence>
<dbReference type="EMBL" id="BAABIA010000007">
    <property type="protein sequence ID" value="GAA5144254.1"/>
    <property type="molecule type" value="Genomic_DNA"/>
</dbReference>
<keyword evidence="3" id="KW-1185">Reference proteome</keyword>
<sequence length="98" mass="10936">MTDTDATSIETEGEDTPIERNFGPQPLDAMLTESGLDNHAIVEASTAPITHKAVQRARKGRRLTTRMQMRIATALNKALTIKGNPPERELTRKDLFNY</sequence>
<proteinExistence type="predicted"/>
<evidence type="ECO:0000256" key="1">
    <source>
        <dbReference type="SAM" id="MobiDB-lite"/>
    </source>
</evidence>
<evidence type="ECO:0000313" key="3">
    <source>
        <dbReference type="Proteomes" id="UP001499852"/>
    </source>
</evidence>
<dbReference type="Proteomes" id="UP001499852">
    <property type="component" value="Unassembled WGS sequence"/>
</dbReference>
<dbReference type="RefSeq" id="WP_345737594.1">
    <property type="nucleotide sequence ID" value="NZ_BAABIA010000007.1"/>
</dbReference>
<feature type="compositionally biased region" description="Polar residues" evidence="1">
    <location>
        <begin position="1"/>
        <end position="10"/>
    </location>
</feature>
<name>A0ABP9PFF8_9BACT</name>
<feature type="region of interest" description="Disordered" evidence="1">
    <location>
        <begin position="1"/>
        <end position="22"/>
    </location>
</feature>
<gene>
    <name evidence="2" type="ORF">GCM10023213_34050</name>
</gene>
<accession>A0ABP9PFF8</accession>
<protein>
    <submittedName>
        <fullName evidence="2">Uncharacterized protein</fullName>
    </submittedName>
</protein>
<reference evidence="3" key="1">
    <citation type="journal article" date="2019" name="Int. J. Syst. Evol. Microbiol.">
        <title>The Global Catalogue of Microorganisms (GCM) 10K type strain sequencing project: providing services to taxonomists for standard genome sequencing and annotation.</title>
        <authorList>
            <consortium name="The Broad Institute Genomics Platform"/>
            <consortium name="The Broad Institute Genome Sequencing Center for Infectious Disease"/>
            <person name="Wu L."/>
            <person name="Ma J."/>
        </authorList>
    </citation>
    <scope>NUCLEOTIDE SEQUENCE [LARGE SCALE GENOMIC DNA]</scope>
    <source>
        <strain evidence="3">JCM 18053</strain>
    </source>
</reference>